<evidence type="ECO:0000313" key="3">
    <source>
        <dbReference type="Proteomes" id="UP000247586"/>
    </source>
</evidence>
<dbReference type="SUPFAM" id="SSF55120">
    <property type="entry name" value="Pseudouridine synthase"/>
    <property type="match status" value="1"/>
</dbReference>
<dbReference type="InterPro" id="IPR004802">
    <property type="entry name" value="tRNA_PsdUridine_synth_B_fam"/>
</dbReference>
<dbReference type="GO" id="GO:0003723">
    <property type="term" value="F:RNA binding"/>
    <property type="evidence" value="ECO:0007669"/>
    <property type="project" value="InterPro"/>
</dbReference>
<dbReference type="STRING" id="1293036.GCA_001315825_00297"/>
<dbReference type="Gene3D" id="3.30.2350.10">
    <property type="entry name" value="Pseudouridine synthase"/>
    <property type="match status" value="1"/>
</dbReference>
<dbReference type="Pfam" id="PF08068">
    <property type="entry name" value="DKCLD"/>
    <property type="match status" value="1"/>
</dbReference>
<evidence type="ECO:0000313" key="2">
    <source>
        <dbReference type="EMBL" id="AWR99517.1"/>
    </source>
</evidence>
<reference evidence="2" key="1">
    <citation type="submission" date="2018-05" db="EMBL/GenBank/DDBJ databases">
        <title>Complete Genome Sequences of Extremely Thermoacidophilic, Metal-Mobilizing Type-Strain Members of the Archaeal Family Sulfolobaceae: Acidianus brierleyi DSM-1651T, Acidianus sulfidivorans DSM-18786T, Metallosphaera hakonensis DSM-7519T, and Metallosphaera prunae DSM-10039T.</title>
        <authorList>
            <person name="Counts J.A."/>
            <person name="Kelly R.M."/>
        </authorList>
    </citation>
    <scope>NUCLEOTIDE SEQUENCE [LARGE SCALE GENOMIC DNA]</scope>
    <source>
        <strain evidence="2">HO1-1</strain>
    </source>
</reference>
<dbReference type="GO" id="GO:0031120">
    <property type="term" value="P:snRNA pseudouridine synthesis"/>
    <property type="evidence" value="ECO:0007669"/>
    <property type="project" value="TreeGrafter"/>
</dbReference>
<dbReference type="GO" id="GO:0031118">
    <property type="term" value="P:rRNA pseudouridine synthesis"/>
    <property type="evidence" value="ECO:0007669"/>
    <property type="project" value="TreeGrafter"/>
</dbReference>
<dbReference type="SMART" id="SM01136">
    <property type="entry name" value="DKCLD"/>
    <property type="match status" value="1"/>
</dbReference>
<name>A0A2U9IUJ2_9CREN</name>
<organism evidence="2 3">
    <name type="scientific">Metallosphaera hakonensis JCM 8857 = DSM 7519</name>
    <dbReference type="NCBI Taxonomy" id="1293036"/>
    <lineage>
        <taxon>Archaea</taxon>
        <taxon>Thermoproteota</taxon>
        <taxon>Thermoprotei</taxon>
        <taxon>Sulfolobales</taxon>
        <taxon>Sulfolobaceae</taxon>
        <taxon>Metallosphaera</taxon>
    </lineage>
</organism>
<dbReference type="GO" id="GO:0009982">
    <property type="term" value="F:pseudouridine synthase activity"/>
    <property type="evidence" value="ECO:0007669"/>
    <property type="project" value="InterPro"/>
</dbReference>
<dbReference type="AlphaFoldDB" id="A0A2U9IUJ2"/>
<dbReference type="InterPro" id="IPR012960">
    <property type="entry name" value="Dyskerin-like"/>
</dbReference>
<gene>
    <name evidence="2" type="ORF">DFR87_07260</name>
</gene>
<sequence>MGFSSFVEKIDRFCDYPQPWETRKDYVPLGEFGVEPDKRPISEMISSSIINVDKPPGPTSHEVAFWVKTMFGLPRVGHGGTLEPLWAGQSQGYGCTPNRSR</sequence>
<proteinExistence type="predicted"/>
<dbReference type="EMBL" id="CP029287">
    <property type="protein sequence ID" value="AWR99517.1"/>
    <property type="molecule type" value="Genomic_DNA"/>
</dbReference>
<dbReference type="InterPro" id="IPR020103">
    <property type="entry name" value="PsdUridine_synth_cat_dom_sf"/>
</dbReference>
<dbReference type="Gene3D" id="2.30.130.10">
    <property type="entry name" value="PUA domain"/>
    <property type="match status" value="1"/>
</dbReference>
<dbReference type="GeneID" id="36835128"/>
<dbReference type="KEGG" id="mhk:DFR87_07260"/>
<dbReference type="RefSeq" id="WP_110369231.1">
    <property type="nucleotide sequence ID" value="NZ_CP029287.2"/>
</dbReference>
<keyword evidence="3" id="KW-1185">Reference proteome</keyword>
<dbReference type="PANTHER" id="PTHR23127:SF0">
    <property type="entry name" value="H_ACA RIBONUCLEOPROTEIN COMPLEX SUBUNIT DKC1"/>
    <property type="match status" value="1"/>
</dbReference>
<dbReference type="Proteomes" id="UP000247586">
    <property type="component" value="Chromosome"/>
</dbReference>
<dbReference type="InterPro" id="IPR036974">
    <property type="entry name" value="PUA_sf"/>
</dbReference>
<dbReference type="OrthoDB" id="35866at2157"/>
<accession>A0A2U9IUJ2</accession>
<dbReference type="GO" id="GO:0000495">
    <property type="term" value="P:box H/ACA sno(s)RNA 3'-end processing"/>
    <property type="evidence" value="ECO:0007669"/>
    <property type="project" value="TreeGrafter"/>
</dbReference>
<dbReference type="PANTHER" id="PTHR23127">
    <property type="entry name" value="CENTROMERE/MICROTUBULE BINDING PROTEIN CBF5"/>
    <property type="match status" value="1"/>
</dbReference>
<feature type="domain" description="Dyskerin-like" evidence="1">
    <location>
        <begin position="16"/>
        <end position="64"/>
    </location>
</feature>
<dbReference type="GO" id="GO:1990481">
    <property type="term" value="P:mRNA pseudouridine synthesis"/>
    <property type="evidence" value="ECO:0007669"/>
    <property type="project" value="TreeGrafter"/>
</dbReference>
<evidence type="ECO:0000259" key="1">
    <source>
        <dbReference type="SMART" id="SM01136"/>
    </source>
</evidence>
<protein>
    <submittedName>
        <fullName evidence="2">tRNA pseudouridine synthase A</fullName>
    </submittedName>
</protein>